<proteinExistence type="predicted"/>
<dbReference type="GO" id="GO:0008757">
    <property type="term" value="F:S-adenosylmethionine-dependent methyltransferase activity"/>
    <property type="evidence" value="ECO:0007669"/>
    <property type="project" value="InterPro"/>
</dbReference>
<dbReference type="SUPFAM" id="SSF53335">
    <property type="entry name" value="S-adenosyl-L-methionine-dependent methyltransferases"/>
    <property type="match status" value="1"/>
</dbReference>
<dbReference type="Pfam" id="PF08241">
    <property type="entry name" value="Methyltransf_11"/>
    <property type="match status" value="1"/>
</dbReference>
<protein>
    <submittedName>
        <fullName evidence="2">Ubiquinone biosynthesis protein</fullName>
    </submittedName>
</protein>
<comment type="caution">
    <text evidence="2">The sequence shown here is derived from an EMBL/GenBank/DDBJ whole genome shotgun (WGS) entry which is preliminary data.</text>
</comment>
<evidence type="ECO:0000259" key="1">
    <source>
        <dbReference type="Pfam" id="PF08241"/>
    </source>
</evidence>
<gene>
    <name evidence="2" type="ORF">A3843_18105</name>
</gene>
<dbReference type="PANTHER" id="PTHR42912:SF93">
    <property type="entry name" value="N6-ADENOSINE-METHYLTRANSFERASE TMT1A"/>
    <property type="match status" value="1"/>
</dbReference>
<evidence type="ECO:0000313" key="2">
    <source>
        <dbReference type="EMBL" id="OKL42571.1"/>
    </source>
</evidence>
<organism evidence="2 3">
    <name type="scientific">Pseudovibrio exalbescens</name>
    <dbReference type="NCBI Taxonomy" id="197461"/>
    <lineage>
        <taxon>Bacteria</taxon>
        <taxon>Pseudomonadati</taxon>
        <taxon>Pseudomonadota</taxon>
        <taxon>Alphaproteobacteria</taxon>
        <taxon>Hyphomicrobiales</taxon>
        <taxon>Stappiaceae</taxon>
        <taxon>Pseudovibrio</taxon>
    </lineage>
</organism>
<dbReference type="EMBL" id="LVVZ01000041">
    <property type="protein sequence ID" value="OKL42571.1"/>
    <property type="molecule type" value="Genomic_DNA"/>
</dbReference>
<dbReference type="CDD" id="cd02440">
    <property type="entry name" value="AdoMet_MTases"/>
    <property type="match status" value="1"/>
</dbReference>
<feature type="domain" description="Methyltransferase type 11" evidence="1">
    <location>
        <begin position="188"/>
        <end position="285"/>
    </location>
</feature>
<name>A0A1U7JD51_9HYPH</name>
<dbReference type="RefSeq" id="WP_036489886.1">
    <property type="nucleotide sequence ID" value="NZ_LVVZ01000041.1"/>
</dbReference>
<dbReference type="Gene3D" id="3.40.50.150">
    <property type="entry name" value="Vaccinia Virus protein VP39"/>
    <property type="match status" value="1"/>
</dbReference>
<dbReference type="InterPro" id="IPR013216">
    <property type="entry name" value="Methyltransf_11"/>
</dbReference>
<dbReference type="OrthoDB" id="9765084at2"/>
<keyword evidence="2" id="KW-0830">Ubiquinone</keyword>
<keyword evidence="3" id="KW-1185">Reference proteome</keyword>
<sequence>MDRPSPFRLARRSTYWMEQGMRVAFYALYERAMGRIARRYPVAPDGKERPKGPFPSRQEMYADIRDLFDRDFRNMEAGLYPMRRGPYRNLKELLNTGQRFLEDVPKVAKRRAQGQHQEVGRERRALPRYYQQNFHFQTDGWLSEDSARIYDFQVDVLFKGTTAVMRRLALAQMAKAIAGADRRRLAYVDVACGTGGLLNPALSAFPGLRGTGIDLSLDYLQVARERSQTGRSSYLCANAENLPFADDSVDLVSCVYLFHELPPKARRQVAREIARILKPGGTFIFMDSLLKGDRSSYDGSLEAFPVLFHEPYFSSYVNEDLEALFAEVGLSLEETDLAFVSRINRFRMFAET</sequence>
<accession>A0A1U7JD51</accession>
<dbReference type="InterPro" id="IPR029063">
    <property type="entry name" value="SAM-dependent_MTases_sf"/>
</dbReference>
<dbReference type="PANTHER" id="PTHR42912">
    <property type="entry name" value="METHYLTRANSFERASE"/>
    <property type="match status" value="1"/>
</dbReference>
<dbReference type="InterPro" id="IPR050508">
    <property type="entry name" value="Methyltransf_Superfamily"/>
</dbReference>
<dbReference type="Proteomes" id="UP000185783">
    <property type="component" value="Unassembled WGS sequence"/>
</dbReference>
<evidence type="ECO:0000313" key="3">
    <source>
        <dbReference type="Proteomes" id="UP000185783"/>
    </source>
</evidence>
<dbReference type="STRING" id="197461.A3843_18105"/>
<dbReference type="AlphaFoldDB" id="A0A1U7JD51"/>
<reference evidence="2 3" key="1">
    <citation type="submission" date="2016-03" db="EMBL/GenBank/DDBJ databases">
        <title>Genome sequence of Nesiotobacter sp. nov., a moderately halophilic alphaproteobacterium isolated from the Yellow Sea, China.</title>
        <authorList>
            <person name="Zhang G."/>
            <person name="Zhang R."/>
        </authorList>
    </citation>
    <scope>NUCLEOTIDE SEQUENCE [LARGE SCALE GENOMIC DNA]</scope>
    <source>
        <strain evidence="2 3">WB1-6</strain>
    </source>
</reference>